<proteinExistence type="predicted"/>
<protein>
    <submittedName>
        <fullName evidence="1">Uncharacterized protein</fullName>
    </submittedName>
</protein>
<dbReference type="EMBL" id="CM039430">
    <property type="protein sequence ID" value="KAI4344826.1"/>
    <property type="molecule type" value="Genomic_DNA"/>
</dbReference>
<evidence type="ECO:0000313" key="1">
    <source>
        <dbReference type="EMBL" id="KAI4344826.1"/>
    </source>
</evidence>
<reference evidence="1 2" key="1">
    <citation type="journal article" date="2022" name="DNA Res.">
        <title>Chromosomal-level genome assembly of the orchid tree Bauhinia variegata (Leguminosae; Cercidoideae) supports the allotetraploid origin hypothesis of Bauhinia.</title>
        <authorList>
            <person name="Zhong Y."/>
            <person name="Chen Y."/>
            <person name="Zheng D."/>
            <person name="Pang J."/>
            <person name="Liu Y."/>
            <person name="Luo S."/>
            <person name="Meng S."/>
            <person name="Qian L."/>
            <person name="Wei D."/>
            <person name="Dai S."/>
            <person name="Zhou R."/>
        </authorList>
    </citation>
    <scope>NUCLEOTIDE SEQUENCE [LARGE SCALE GENOMIC DNA]</scope>
    <source>
        <strain evidence="1">BV-YZ2020</strain>
    </source>
</reference>
<comment type="caution">
    <text evidence="1">The sequence shown here is derived from an EMBL/GenBank/DDBJ whole genome shotgun (WGS) entry which is preliminary data.</text>
</comment>
<accession>A0ACB9P8X6</accession>
<organism evidence="1 2">
    <name type="scientific">Bauhinia variegata</name>
    <name type="common">Purple orchid tree</name>
    <name type="synonym">Phanera variegata</name>
    <dbReference type="NCBI Taxonomy" id="167791"/>
    <lineage>
        <taxon>Eukaryota</taxon>
        <taxon>Viridiplantae</taxon>
        <taxon>Streptophyta</taxon>
        <taxon>Embryophyta</taxon>
        <taxon>Tracheophyta</taxon>
        <taxon>Spermatophyta</taxon>
        <taxon>Magnoliopsida</taxon>
        <taxon>eudicotyledons</taxon>
        <taxon>Gunneridae</taxon>
        <taxon>Pentapetalae</taxon>
        <taxon>rosids</taxon>
        <taxon>fabids</taxon>
        <taxon>Fabales</taxon>
        <taxon>Fabaceae</taxon>
        <taxon>Cercidoideae</taxon>
        <taxon>Cercideae</taxon>
        <taxon>Bauhiniinae</taxon>
        <taxon>Bauhinia</taxon>
    </lineage>
</organism>
<keyword evidence="2" id="KW-1185">Reference proteome</keyword>
<dbReference type="Proteomes" id="UP000828941">
    <property type="component" value="Chromosome 5"/>
</dbReference>
<sequence>MLISYESTSAIPPARLFKALNLDADNLILMVAPQVIQSSQITFGHVFIINIMGVFAFEEESTSPVAPARLYKALALDADNLIPNINDSIKNVENVVGNGEPGTIKKITFVEGGKECYVKHQIDGVDKDNFGYNYSIVEGLPLPDSCEKISIETKLVAAPNGGSIVKLNVKFFTKGDAQLNEQEAKIGKEKSEAFFKSVEAYLLANPSYN</sequence>
<evidence type="ECO:0000313" key="2">
    <source>
        <dbReference type="Proteomes" id="UP000828941"/>
    </source>
</evidence>
<gene>
    <name evidence="1" type="ORF">L6164_012013</name>
</gene>
<name>A0ACB9P8X6_BAUVA</name>